<name>A0ABC9FUK8_9POAL</name>
<accession>A0ABC9FUK8</accession>
<organism evidence="5 6">
    <name type="scientific">Urochloa decumbens</name>
    <dbReference type="NCBI Taxonomy" id="240449"/>
    <lineage>
        <taxon>Eukaryota</taxon>
        <taxon>Viridiplantae</taxon>
        <taxon>Streptophyta</taxon>
        <taxon>Embryophyta</taxon>
        <taxon>Tracheophyta</taxon>
        <taxon>Spermatophyta</taxon>
        <taxon>Magnoliopsida</taxon>
        <taxon>Liliopsida</taxon>
        <taxon>Poales</taxon>
        <taxon>Poaceae</taxon>
        <taxon>PACMAD clade</taxon>
        <taxon>Panicoideae</taxon>
        <taxon>Panicodae</taxon>
        <taxon>Paniceae</taxon>
        <taxon>Melinidinae</taxon>
        <taxon>Urochloa</taxon>
    </lineage>
</organism>
<dbReference type="InterPro" id="IPR051573">
    <property type="entry name" value="Ankyrin-SOCS_box_domain"/>
</dbReference>
<evidence type="ECO:0000313" key="5">
    <source>
        <dbReference type="EMBL" id="CAL5082192.1"/>
    </source>
</evidence>
<dbReference type="PROSITE" id="PS50297">
    <property type="entry name" value="ANK_REP_REGION"/>
    <property type="match status" value="1"/>
</dbReference>
<reference evidence="6" key="1">
    <citation type="submission" date="2024-06" db="EMBL/GenBank/DDBJ databases">
        <authorList>
            <person name="Ryan C."/>
        </authorList>
    </citation>
    <scope>NUCLEOTIDE SEQUENCE [LARGE SCALE GENOMIC DNA]</scope>
</reference>
<dbReference type="InterPro" id="IPR036770">
    <property type="entry name" value="Ankyrin_rpt-contain_sf"/>
</dbReference>
<dbReference type="SUPFAM" id="SSF48403">
    <property type="entry name" value="Ankyrin repeat"/>
    <property type="match status" value="1"/>
</dbReference>
<dbReference type="PROSITE" id="PS50088">
    <property type="entry name" value="ANK_REPEAT"/>
    <property type="match status" value="1"/>
</dbReference>
<reference evidence="5 6" key="2">
    <citation type="submission" date="2024-10" db="EMBL/GenBank/DDBJ databases">
        <authorList>
            <person name="Ryan C."/>
        </authorList>
    </citation>
    <scope>NUCLEOTIDE SEQUENCE [LARGE SCALE GENOMIC DNA]</scope>
</reference>
<evidence type="ECO:0000256" key="3">
    <source>
        <dbReference type="ARBA" id="ARBA00023043"/>
    </source>
</evidence>
<protein>
    <submittedName>
        <fullName evidence="5">Uncharacterized protein</fullName>
    </submittedName>
</protein>
<dbReference type="PANTHER" id="PTHR24136">
    <property type="entry name" value="SOWAH (DROSOPHILA) HOMOLOG"/>
    <property type="match status" value="1"/>
</dbReference>
<gene>
    <name evidence="5" type="ORF">URODEC1_LOCUS109143</name>
</gene>
<evidence type="ECO:0000256" key="1">
    <source>
        <dbReference type="ARBA" id="ARBA00005949"/>
    </source>
</evidence>
<evidence type="ECO:0000313" key="6">
    <source>
        <dbReference type="Proteomes" id="UP001497457"/>
    </source>
</evidence>
<keyword evidence="6" id="KW-1185">Reference proteome</keyword>
<dbReference type="EMBL" id="OZ075117">
    <property type="protein sequence ID" value="CAL5082192.1"/>
    <property type="molecule type" value="Genomic_DNA"/>
</dbReference>
<dbReference type="Pfam" id="PF00023">
    <property type="entry name" value="Ank"/>
    <property type="match status" value="1"/>
</dbReference>
<proteinExistence type="inferred from homology"/>
<dbReference type="Proteomes" id="UP001497457">
    <property type="component" value="Chromosome 7b"/>
</dbReference>
<comment type="similarity">
    <text evidence="1">Belongs to the ankyrin SOCS box (ASB) family.</text>
</comment>
<dbReference type="InterPro" id="IPR002110">
    <property type="entry name" value="Ankyrin_rpt"/>
</dbReference>
<dbReference type="PANTHER" id="PTHR24136:SF37">
    <property type="entry name" value="OS01G0942900 PROTEIN"/>
    <property type="match status" value="1"/>
</dbReference>
<evidence type="ECO:0000256" key="4">
    <source>
        <dbReference type="PROSITE-ProRule" id="PRU00023"/>
    </source>
</evidence>
<dbReference type="Gene3D" id="1.25.40.20">
    <property type="entry name" value="Ankyrin repeat-containing domain"/>
    <property type="match status" value="1"/>
</dbReference>
<sequence length="526" mass="60250">MELEFKAPDHDTWKEEAAACDKDNGRDESITVRNEYPQCPTPYFELNEDFNWKKVEDIMSKRYVEIARSIANDIIIPDPTPEWVCDTFHDKYDQLEPILKKDSVQCFLRLFKNPAGKCMSWNLTITAQTLTCIVSLNALQCAKVALEGKAPELHGMHANPNCINPYGYFPLHEAAERFSIDMIELLLCHGASANVCTVGKDVIQDLLPLHVAVENTCLHKYLEDNLSLRQSHLEYIYKLIHLLRLPEMKIFLDTTRLLAEKTNYLLEELWNYIEDGKLIQSAVLLLAAQEQIRGGCSSKVDGKKNGFDIINKRMMRLYLALRWGKSSNGMTQELLEERRTPIDCAWLLVDVISHVGEPLSTYIQAHSEVPHMEVMEHVSSILKDYGFLPTKEVMDTINLYCSLRPYDCKRSDSESCSKDASRVVTETPSLDAAEAKAARNEVAGGWDPTYTRRSFFPFWRSLLRIRCFVKVYPTYAREDKHGLEHRVSRSSPFVRISPLTSNHQPKRRFSTAAIGAFRLLKVLKHA</sequence>
<evidence type="ECO:0000256" key="2">
    <source>
        <dbReference type="ARBA" id="ARBA00022737"/>
    </source>
</evidence>
<feature type="repeat" description="ANK" evidence="4">
    <location>
        <begin position="166"/>
        <end position="198"/>
    </location>
</feature>
<dbReference type="AlphaFoldDB" id="A0ABC9FUK8"/>
<keyword evidence="3 4" id="KW-0040">ANK repeat</keyword>
<keyword evidence="2" id="KW-0677">Repeat</keyword>